<sequence>MLHSRVSTADGPNVGSGSGAPHAEEFVSSSVTPTPQRECQDEFDSTQGGNVRTRCASKRYVVLTSSSEPLDTNLNTCSKVSSPKPHVCFPSREWAETSSLLGNKTGASSSVPNDESPLDDFFKSQTIYSALAQDIYVSHWDVTNDARFDDPVMCKNLADHVPPPGYWASLRNRHDTDFLDLLNVNSAQHVYIVSELRLRYEHEILTREKFEQKFVRSSKVIQHRDVELVSLKANVEKDESKATVLIELQKRVSELETAAAAKSEEIEARRFEDQSAELDARIADLNHGMDTEIYPHMLTVVARRRWKGLEAGIEHGKVSRSLAEVKDYDSGVEAEYVVVVSEFENVYLPLLEQLEALKDSSLELLMSSLTLEGGHGDEDLTPEFCRLQLVSEQVIAPVYFERGGSRDPNSISHKILFSDAIVASHDRAEKRKMGASSSSATGGPTIDVPSQDNSLIIADYQISSVAIVDGTVPTFEPLDDLFDTTILDKLVDS</sequence>
<reference evidence="3" key="2">
    <citation type="submission" date="2022-01" db="EMBL/GenBank/DDBJ databases">
        <authorList>
            <person name="Yamashiro T."/>
            <person name="Shiraishi A."/>
            <person name="Satake H."/>
            <person name="Nakayama K."/>
        </authorList>
    </citation>
    <scope>NUCLEOTIDE SEQUENCE</scope>
</reference>
<accession>A0ABQ5G4X0</accession>
<keyword evidence="1" id="KW-0175">Coiled coil</keyword>
<dbReference type="EMBL" id="BQNB010018080">
    <property type="protein sequence ID" value="GJT70469.1"/>
    <property type="molecule type" value="Genomic_DNA"/>
</dbReference>
<protein>
    <recommendedName>
        <fullName evidence="5">Transposase (Putative), gypsy type</fullName>
    </recommendedName>
</protein>
<feature type="compositionally biased region" description="Polar residues" evidence="2">
    <location>
        <begin position="27"/>
        <end position="37"/>
    </location>
</feature>
<proteinExistence type="predicted"/>
<evidence type="ECO:0000313" key="3">
    <source>
        <dbReference type="EMBL" id="GJT70469.1"/>
    </source>
</evidence>
<evidence type="ECO:0000256" key="2">
    <source>
        <dbReference type="SAM" id="MobiDB-lite"/>
    </source>
</evidence>
<evidence type="ECO:0000256" key="1">
    <source>
        <dbReference type="SAM" id="Coils"/>
    </source>
</evidence>
<comment type="caution">
    <text evidence="3">The sequence shown here is derived from an EMBL/GenBank/DDBJ whole genome shotgun (WGS) entry which is preliminary data.</text>
</comment>
<feature type="region of interest" description="Disordered" evidence="2">
    <location>
        <begin position="1"/>
        <end position="50"/>
    </location>
</feature>
<gene>
    <name evidence="3" type="ORF">Tco_1029755</name>
</gene>
<evidence type="ECO:0008006" key="5">
    <source>
        <dbReference type="Google" id="ProtNLM"/>
    </source>
</evidence>
<evidence type="ECO:0000313" key="4">
    <source>
        <dbReference type="Proteomes" id="UP001151760"/>
    </source>
</evidence>
<reference evidence="3" key="1">
    <citation type="journal article" date="2022" name="Int. J. Mol. Sci.">
        <title>Draft Genome of Tanacetum Coccineum: Genomic Comparison of Closely Related Tanacetum-Family Plants.</title>
        <authorList>
            <person name="Yamashiro T."/>
            <person name="Shiraishi A."/>
            <person name="Nakayama K."/>
            <person name="Satake H."/>
        </authorList>
    </citation>
    <scope>NUCLEOTIDE SEQUENCE</scope>
</reference>
<feature type="coiled-coil region" evidence="1">
    <location>
        <begin position="245"/>
        <end position="281"/>
    </location>
</feature>
<organism evidence="3 4">
    <name type="scientific">Tanacetum coccineum</name>
    <dbReference type="NCBI Taxonomy" id="301880"/>
    <lineage>
        <taxon>Eukaryota</taxon>
        <taxon>Viridiplantae</taxon>
        <taxon>Streptophyta</taxon>
        <taxon>Embryophyta</taxon>
        <taxon>Tracheophyta</taxon>
        <taxon>Spermatophyta</taxon>
        <taxon>Magnoliopsida</taxon>
        <taxon>eudicotyledons</taxon>
        <taxon>Gunneridae</taxon>
        <taxon>Pentapetalae</taxon>
        <taxon>asterids</taxon>
        <taxon>campanulids</taxon>
        <taxon>Asterales</taxon>
        <taxon>Asteraceae</taxon>
        <taxon>Asteroideae</taxon>
        <taxon>Anthemideae</taxon>
        <taxon>Anthemidinae</taxon>
        <taxon>Tanacetum</taxon>
    </lineage>
</organism>
<keyword evidence="4" id="KW-1185">Reference proteome</keyword>
<name>A0ABQ5G4X0_9ASTR</name>
<dbReference type="Proteomes" id="UP001151760">
    <property type="component" value="Unassembled WGS sequence"/>
</dbReference>